<dbReference type="AlphaFoldDB" id="F0YQZ4"/>
<evidence type="ECO:0008006" key="4">
    <source>
        <dbReference type="Google" id="ProtNLM"/>
    </source>
</evidence>
<evidence type="ECO:0000256" key="1">
    <source>
        <dbReference type="SAM" id="MobiDB-lite"/>
    </source>
</evidence>
<sequence>MAGSPHKDCDYVMKNPDSRCKKKDDHDVKAKHACHASCDTCDLLEDEDEDEDDDPDCQDSTTWYRNHPSKDCDHVAKSPDTRCAKDNDDGVFASVACPKACGTCDETPAPTGSCQDSGSWYMAGSPHKDCDYVMKNMDSRCKKKDDHDVKAKHACPVSCDTCDLVEDEDEDEDEDDGHDHGDDPDCQDSTTWYRNHPSKDCDHVAKNPDTRCAKDNDDGVLASVACPAACDMCDATPAPTSSCRDSGSWYMAGTGSPHKDCDYVMKNPDSRCKKKDDHGVK</sequence>
<evidence type="ECO:0000313" key="3">
    <source>
        <dbReference type="Proteomes" id="UP000002729"/>
    </source>
</evidence>
<organism evidence="3">
    <name type="scientific">Aureococcus anophagefferens</name>
    <name type="common">Harmful bloom alga</name>
    <dbReference type="NCBI Taxonomy" id="44056"/>
    <lineage>
        <taxon>Eukaryota</taxon>
        <taxon>Sar</taxon>
        <taxon>Stramenopiles</taxon>
        <taxon>Ochrophyta</taxon>
        <taxon>Pelagophyceae</taxon>
        <taxon>Pelagomonadales</taxon>
        <taxon>Pelagomonadaceae</taxon>
        <taxon>Aureococcus</taxon>
    </lineage>
</organism>
<accession>F0YQZ4</accession>
<dbReference type="Proteomes" id="UP000002729">
    <property type="component" value="Unassembled WGS sequence"/>
</dbReference>
<keyword evidence="3" id="KW-1185">Reference proteome</keyword>
<protein>
    <recommendedName>
        <fullName evidence="4">ShKT domain-containing protein</fullName>
    </recommendedName>
</protein>
<dbReference type="GeneID" id="20228910"/>
<evidence type="ECO:0000313" key="2">
    <source>
        <dbReference type="EMBL" id="EGB02465.1"/>
    </source>
</evidence>
<dbReference type="KEGG" id="aaf:AURANDRAFT_72850"/>
<dbReference type="EMBL" id="GL833507">
    <property type="protein sequence ID" value="EGB02465.1"/>
    <property type="molecule type" value="Genomic_DNA"/>
</dbReference>
<dbReference type="RefSeq" id="XP_009042836.1">
    <property type="nucleotide sequence ID" value="XM_009044588.1"/>
</dbReference>
<feature type="region of interest" description="Disordered" evidence="1">
    <location>
        <begin position="168"/>
        <end position="199"/>
    </location>
</feature>
<proteinExistence type="predicted"/>
<feature type="non-terminal residue" evidence="2">
    <location>
        <position position="281"/>
    </location>
</feature>
<dbReference type="InParanoid" id="F0YQZ4"/>
<name>F0YQZ4_AURAN</name>
<reference evidence="2 3" key="1">
    <citation type="journal article" date="2011" name="Proc. Natl. Acad. Sci. U.S.A.">
        <title>Niche of harmful alga Aureococcus anophagefferens revealed through ecogenomics.</title>
        <authorList>
            <person name="Gobler C.J."/>
            <person name="Berry D.L."/>
            <person name="Dyhrman S.T."/>
            <person name="Wilhelm S.W."/>
            <person name="Salamov A."/>
            <person name="Lobanov A.V."/>
            <person name="Zhang Y."/>
            <person name="Collier J.L."/>
            <person name="Wurch L.L."/>
            <person name="Kustka A.B."/>
            <person name="Dill B.D."/>
            <person name="Shah M."/>
            <person name="VerBerkmoes N.C."/>
            <person name="Kuo A."/>
            <person name="Terry A."/>
            <person name="Pangilinan J."/>
            <person name="Lindquist E.A."/>
            <person name="Lucas S."/>
            <person name="Paulsen I.T."/>
            <person name="Hattenrath-Lehmann T.K."/>
            <person name="Talmage S.C."/>
            <person name="Walker E.A."/>
            <person name="Koch F."/>
            <person name="Burson A.M."/>
            <person name="Marcoval M.A."/>
            <person name="Tang Y.Z."/>
            <person name="Lecleir G.R."/>
            <person name="Coyne K.J."/>
            <person name="Berg G.M."/>
            <person name="Bertrand E.M."/>
            <person name="Saito M.A."/>
            <person name="Gladyshev V.N."/>
            <person name="Grigoriev I.V."/>
        </authorList>
    </citation>
    <scope>NUCLEOTIDE SEQUENCE [LARGE SCALE GENOMIC DNA]</scope>
    <source>
        <strain evidence="3">CCMP 1984</strain>
    </source>
</reference>
<gene>
    <name evidence="2" type="ORF">AURANDRAFT_72850</name>
</gene>